<name>A0A4S9TBB9_AURPU</name>
<feature type="chain" id="PRO_5020699133" evidence="1">
    <location>
        <begin position="20"/>
        <end position="292"/>
    </location>
</feature>
<evidence type="ECO:0000313" key="2">
    <source>
        <dbReference type="EMBL" id="THZ21802.1"/>
    </source>
</evidence>
<evidence type="ECO:0000313" key="3">
    <source>
        <dbReference type="Proteomes" id="UP000308005"/>
    </source>
</evidence>
<keyword evidence="1" id="KW-0732">Signal</keyword>
<reference evidence="2 3" key="1">
    <citation type="submission" date="2018-10" db="EMBL/GenBank/DDBJ databases">
        <title>Fifty Aureobasidium pullulans genomes reveal a recombining polyextremotolerant generalist.</title>
        <authorList>
            <person name="Gostincar C."/>
            <person name="Turk M."/>
            <person name="Zajc J."/>
            <person name="Gunde-Cimerman N."/>
        </authorList>
    </citation>
    <scope>NUCLEOTIDE SEQUENCE [LARGE SCALE GENOMIC DNA]</scope>
    <source>
        <strain evidence="2 3">EXF-3863</strain>
    </source>
</reference>
<sequence length="292" mass="32997">MPPFVLLLLMAALIISTIASTEQNVLDDNEMALQYRHTREEFAADLAAQKPLRTSMSSVGTMFRTKTVDRDEMASISTTTSTSTSTDTIIPDETVTSTIIPEGCVVNYITSTPTSTSTRPDILIDSAITRCVAVVTNGTATRTESWFASGSECFPPAAPSPQTCLNAELLERAEALWKGHTEHDKLKAREKQLIEKEEALLAGFQVLHESMQHHEDLLQKFHHHGVELLEWATRLKEAQANLQWEKNKIATFSTFFSRAWMEWFEPLVAYLWLLGWEVVGGVWAKRWWIRRV</sequence>
<dbReference type="Proteomes" id="UP000308005">
    <property type="component" value="Unassembled WGS sequence"/>
</dbReference>
<organism evidence="2 3">
    <name type="scientific">Aureobasidium pullulans</name>
    <name type="common">Black yeast</name>
    <name type="synonym">Pullularia pullulans</name>
    <dbReference type="NCBI Taxonomy" id="5580"/>
    <lineage>
        <taxon>Eukaryota</taxon>
        <taxon>Fungi</taxon>
        <taxon>Dikarya</taxon>
        <taxon>Ascomycota</taxon>
        <taxon>Pezizomycotina</taxon>
        <taxon>Dothideomycetes</taxon>
        <taxon>Dothideomycetidae</taxon>
        <taxon>Dothideales</taxon>
        <taxon>Saccotheciaceae</taxon>
        <taxon>Aureobasidium</taxon>
    </lineage>
</organism>
<gene>
    <name evidence="2" type="ORF">D6C91_04267</name>
</gene>
<evidence type="ECO:0000256" key="1">
    <source>
        <dbReference type="SAM" id="SignalP"/>
    </source>
</evidence>
<feature type="signal peptide" evidence="1">
    <location>
        <begin position="1"/>
        <end position="19"/>
    </location>
</feature>
<accession>A0A4S9TBB9</accession>
<proteinExistence type="predicted"/>
<protein>
    <submittedName>
        <fullName evidence="2">Uncharacterized protein</fullName>
    </submittedName>
</protein>
<comment type="caution">
    <text evidence="2">The sequence shown here is derived from an EMBL/GenBank/DDBJ whole genome shotgun (WGS) entry which is preliminary data.</text>
</comment>
<dbReference type="EMBL" id="QZBM01000153">
    <property type="protein sequence ID" value="THZ21802.1"/>
    <property type="molecule type" value="Genomic_DNA"/>
</dbReference>
<dbReference type="AlphaFoldDB" id="A0A4S9TBB9"/>